<sequence>MLISFSNRFVYIKSRKTGGTSLEIALSCICRPPDLRAAIYAPDEALLREMEGIASTPTFNGVPLGPHMSANRIRALIPEEWPNLYRFTVERHPYEKVVSRAYWCLGRSGKEVEDLSATIDDIIDRHVASDRELYTIDGELAVDRVFFHERLEEAREELSQKFGRQLPPLPRAKGQFRQDRRPATEILSAVQKRRIRDLTAWEFEQFGFAP</sequence>
<dbReference type="EMBL" id="CP025408">
    <property type="protein sequence ID" value="AUH34453.1"/>
    <property type="molecule type" value="Genomic_DNA"/>
</dbReference>
<organism evidence="1 2">
    <name type="scientific">Paracoccus tegillarcae</name>
    <dbReference type="NCBI Taxonomy" id="1529068"/>
    <lineage>
        <taxon>Bacteria</taxon>
        <taxon>Pseudomonadati</taxon>
        <taxon>Pseudomonadota</taxon>
        <taxon>Alphaproteobacteria</taxon>
        <taxon>Rhodobacterales</taxon>
        <taxon>Paracoccaceae</taxon>
        <taxon>Paracoccus</taxon>
    </lineage>
</organism>
<dbReference type="OrthoDB" id="288532at2"/>
<keyword evidence="2" id="KW-1185">Reference proteome</keyword>
<proteinExistence type="predicted"/>
<name>A0A2K9EHK3_9RHOB</name>
<accession>A0A2K9EHK3</accession>
<protein>
    <recommendedName>
        <fullName evidence="3">Sulfotransferase family protein</fullName>
    </recommendedName>
</protein>
<dbReference type="RefSeq" id="WP_101461115.1">
    <property type="nucleotide sequence ID" value="NZ_CP025408.1"/>
</dbReference>
<evidence type="ECO:0000313" key="1">
    <source>
        <dbReference type="EMBL" id="AUH34453.1"/>
    </source>
</evidence>
<dbReference type="InterPro" id="IPR027417">
    <property type="entry name" value="P-loop_NTPase"/>
</dbReference>
<reference evidence="1 2" key="1">
    <citation type="submission" date="2017-12" db="EMBL/GenBank/DDBJ databases">
        <authorList>
            <person name="Hurst M.R.H."/>
        </authorList>
    </citation>
    <scope>NUCLEOTIDE SEQUENCE [LARGE SCALE GENOMIC DNA]</scope>
    <source>
        <strain evidence="1 2">BM15</strain>
    </source>
</reference>
<dbReference type="Proteomes" id="UP000233742">
    <property type="component" value="Chromosome"/>
</dbReference>
<gene>
    <name evidence="1" type="ORF">CUV01_14605</name>
</gene>
<evidence type="ECO:0008006" key="3">
    <source>
        <dbReference type="Google" id="ProtNLM"/>
    </source>
</evidence>
<dbReference type="KEGG" id="paro:CUV01_14605"/>
<evidence type="ECO:0000313" key="2">
    <source>
        <dbReference type="Proteomes" id="UP000233742"/>
    </source>
</evidence>
<dbReference type="SUPFAM" id="SSF52540">
    <property type="entry name" value="P-loop containing nucleoside triphosphate hydrolases"/>
    <property type="match status" value="1"/>
</dbReference>
<dbReference type="AlphaFoldDB" id="A0A2K9EHK3"/>